<dbReference type="NCBIfam" id="TIGR01840">
    <property type="entry name" value="esterase_phb"/>
    <property type="match status" value="1"/>
</dbReference>
<dbReference type="Pfam" id="PF10503">
    <property type="entry name" value="Esterase_PHB"/>
    <property type="match status" value="1"/>
</dbReference>
<dbReference type="GO" id="GO:0005576">
    <property type="term" value="C:extracellular region"/>
    <property type="evidence" value="ECO:0007669"/>
    <property type="project" value="InterPro"/>
</dbReference>
<dbReference type="Proteomes" id="UP000241010">
    <property type="component" value="Unassembled WGS sequence"/>
</dbReference>
<keyword evidence="1" id="KW-0732">Signal</keyword>
<comment type="caution">
    <text evidence="4">The sequence shown here is derived from an EMBL/GenBank/DDBJ whole genome shotgun (WGS) entry which is preliminary data.</text>
</comment>
<keyword evidence="2" id="KW-0378">Hydrolase</keyword>
<evidence type="ECO:0000313" key="4">
    <source>
        <dbReference type="EMBL" id="PTE21058.1"/>
    </source>
</evidence>
<dbReference type="InterPro" id="IPR050955">
    <property type="entry name" value="Plant_Biomass_Hydrol_Est"/>
</dbReference>
<accession>A0A2T4JT21</accession>
<protein>
    <recommendedName>
        <fullName evidence="6">Esterase</fullName>
    </recommendedName>
</protein>
<feature type="compositionally biased region" description="Basic residues" evidence="3">
    <location>
        <begin position="38"/>
        <end position="56"/>
    </location>
</feature>
<dbReference type="PANTHER" id="PTHR43037">
    <property type="entry name" value="UNNAMED PRODUCT-RELATED"/>
    <property type="match status" value="1"/>
</dbReference>
<dbReference type="InterPro" id="IPR010126">
    <property type="entry name" value="Esterase_phb"/>
</dbReference>
<keyword evidence="5" id="KW-1185">Reference proteome</keyword>
<organism evidence="4 5">
    <name type="scientific">Cereibacter changlensis JA139</name>
    <dbReference type="NCBI Taxonomy" id="1188249"/>
    <lineage>
        <taxon>Bacteria</taxon>
        <taxon>Pseudomonadati</taxon>
        <taxon>Pseudomonadota</taxon>
        <taxon>Alphaproteobacteria</taxon>
        <taxon>Rhodobacterales</taxon>
        <taxon>Paracoccaceae</taxon>
        <taxon>Cereibacter</taxon>
    </lineage>
</organism>
<dbReference type="Gene3D" id="3.40.50.1820">
    <property type="entry name" value="alpha/beta hydrolase"/>
    <property type="match status" value="1"/>
</dbReference>
<dbReference type="PANTHER" id="PTHR43037:SF1">
    <property type="entry name" value="BLL1128 PROTEIN"/>
    <property type="match status" value="1"/>
</dbReference>
<evidence type="ECO:0000256" key="3">
    <source>
        <dbReference type="SAM" id="MobiDB-lite"/>
    </source>
</evidence>
<feature type="region of interest" description="Disordered" evidence="3">
    <location>
        <begin position="1"/>
        <end position="69"/>
    </location>
</feature>
<evidence type="ECO:0008006" key="6">
    <source>
        <dbReference type="Google" id="ProtNLM"/>
    </source>
</evidence>
<dbReference type="InterPro" id="IPR029058">
    <property type="entry name" value="AB_hydrolase_fold"/>
</dbReference>
<sequence>MLSPFRRALRSATRTARARQKSAVKAVLLALAPPPAKPLRKKKAPAAAPKTRKPAPKPKPPMAKPRAPLGETVRRISTGGMPARPALPRKPPAVARGARFIGGRVSLDGETRDYKLYVPAAPASGEEALLPLVVMLHGCSQTPEDFARGTSMNQLAEQQRMIVAYPAQSARANAKRCWNWFRAGQPSHAAEMALIVEIVRKVLQDHPADPRRVYIAGLSAGGAAALAVASAYPEVFAAVGVHSGLPVGAAHDPASAFLAMNFGSVGRRQASALPTIVFHGDADNVVHPGNGRAVAARGLAAFPRLAEAVRRGKAGGRDFTRTRHGAPRGKSHVEHWLLHGGGHAWSGGDAAGSFTDPSGPDASREMLRFFLQHRLPGPGMDPPAAG</sequence>
<dbReference type="RefSeq" id="WP_107664574.1">
    <property type="nucleotide sequence ID" value="NZ_PZKG01000068.1"/>
</dbReference>
<reference evidence="4 5" key="1">
    <citation type="submission" date="2018-03" db="EMBL/GenBank/DDBJ databases">
        <title>Cereibacter changlensis.</title>
        <authorList>
            <person name="Meyer T.E."/>
            <person name="Miller S."/>
            <person name="Lodha T."/>
            <person name="Gandham S."/>
            <person name="Chintalapati S."/>
            <person name="Chintalapati V.R."/>
        </authorList>
    </citation>
    <scope>NUCLEOTIDE SEQUENCE [LARGE SCALE GENOMIC DNA]</scope>
    <source>
        <strain evidence="4 5">JA139</strain>
    </source>
</reference>
<evidence type="ECO:0000313" key="5">
    <source>
        <dbReference type="Proteomes" id="UP000241010"/>
    </source>
</evidence>
<gene>
    <name evidence="4" type="ORF">C5F48_14265</name>
</gene>
<evidence type="ECO:0000256" key="2">
    <source>
        <dbReference type="ARBA" id="ARBA00022801"/>
    </source>
</evidence>
<dbReference type="GO" id="GO:0016787">
    <property type="term" value="F:hydrolase activity"/>
    <property type="evidence" value="ECO:0007669"/>
    <property type="project" value="UniProtKB-KW"/>
</dbReference>
<dbReference type="AlphaFoldDB" id="A0A2T4JT21"/>
<evidence type="ECO:0000256" key="1">
    <source>
        <dbReference type="ARBA" id="ARBA00022729"/>
    </source>
</evidence>
<dbReference type="OrthoDB" id="9767239at2"/>
<proteinExistence type="predicted"/>
<dbReference type="SUPFAM" id="SSF53474">
    <property type="entry name" value="alpha/beta-Hydrolases"/>
    <property type="match status" value="2"/>
</dbReference>
<name>A0A2T4JT21_9RHOB</name>
<dbReference type="EMBL" id="PZKG01000068">
    <property type="protein sequence ID" value="PTE21058.1"/>
    <property type="molecule type" value="Genomic_DNA"/>
</dbReference>